<dbReference type="InterPro" id="IPR001138">
    <property type="entry name" value="Zn2Cys6_DnaBD"/>
</dbReference>
<name>A0AA39K326_9AGAR</name>
<dbReference type="InterPro" id="IPR036864">
    <property type="entry name" value="Zn2-C6_fun-type_DNA-bd_sf"/>
</dbReference>
<dbReference type="Proteomes" id="UP001175226">
    <property type="component" value="Unassembled WGS sequence"/>
</dbReference>
<proteinExistence type="predicted"/>
<dbReference type="SMART" id="SM00066">
    <property type="entry name" value="GAL4"/>
    <property type="match status" value="1"/>
</dbReference>
<dbReference type="CDD" id="cd00067">
    <property type="entry name" value="GAL4"/>
    <property type="match status" value="1"/>
</dbReference>
<dbReference type="Gene3D" id="4.10.240.10">
    <property type="entry name" value="Zn(2)-C6 fungal-type DNA-binding domain"/>
    <property type="match status" value="1"/>
</dbReference>
<dbReference type="EMBL" id="JAUEPT010000003">
    <property type="protein sequence ID" value="KAK0453584.1"/>
    <property type="molecule type" value="Genomic_DNA"/>
</dbReference>
<feature type="region of interest" description="Disordered" evidence="1">
    <location>
        <begin position="243"/>
        <end position="272"/>
    </location>
</feature>
<gene>
    <name evidence="3" type="ORF">EV421DRAFT_691981</name>
</gene>
<evidence type="ECO:0000313" key="4">
    <source>
        <dbReference type="Proteomes" id="UP001175226"/>
    </source>
</evidence>
<evidence type="ECO:0000313" key="3">
    <source>
        <dbReference type="EMBL" id="KAK0453584.1"/>
    </source>
</evidence>
<sequence length="272" mass="30331">MTFQAVVYRMIEMASRSRSTSRWSTAISRCLHNSLRNPVLLFKLNTHLFFVLSQDMAKHLPQSTPPPFDTPIKRPGRALIACTHCRRRKIKCVPVSSEDPDRSHNSPCERCTKKHLKCEYVPVDGSAPATSPSPPTTAPLIHWSNDPSTPPNQLNGALVYPPSNTVRHVCDAVPSPYISPINHNHTGDRFAYGHPHDYRSRGPGRDMTLLAPDPWSRRETPGIYAGDGDIYMNPDGFPYGQGQAPFTPTVEPRWPSGVSGHGNPYVAEPHRR</sequence>
<dbReference type="GO" id="GO:0008270">
    <property type="term" value="F:zinc ion binding"/>
    <property type="evidence" value="ECO:0007669"/>
    <property type="project" value="InterPro"/>
</dbReference>
<reference evidence="3" key="1">
    <citation type="submission" date="2023-06" db="EMBL/GenBank/DDBJ databases">
        <authorList>
            <consortium name="Lawrence Berkeley National Laboratory"/>
            <person name="Ahrendt S."/>
            <person name="Sahu N."/>
            <person name="Indic B."/>
            <person name="Wong-Bajracharya J."/>
            <person name="Merenyi Z."/>
            <person name="Ke H.-M."/>
            <person name="Monk M."/>
            <person name="Kocsube S."/>
            <person name="Drula E."/>
            <person name="Lipzen A."/>
            <person name="Balint B."/>
            <person name="Henrissat B."/>
            <person name="Andreopoulos B."/>
            <person name="Martin F.M."/>
            <person name="Harder C.B."/>
            <person name="Rigling D."/>
            <person name="Ford K.L."/>
            <person name="Foster G.D."/>
            <person name="Pangilinan J."/>
            <person name="Papanicolaou A."/>
            <person name="Barry K."/>
            <person name="LaButti K."/>
            <person name="Viragh M."/>
            <person name="Koriabine M."/>
            <person name="Yan M."/>
            <person name="Riley R."/>
            <person name="Champramary S."/>
            <person name="Plett K.L."/>
            <person name="Tsai I.J."/>
            <person name="Slot J."/>
            <person name="Sipos G."/>
            <person name="Plett J."/>
            <person name="Nagy L.G."/>
            <person name="Grigoriev I.V."/>
        </authorList>
    </citation>
    <scope>NUCLEOTIDE SEQUENCE</scope>
    <source>
        <strain evidence="3">FPL87.14</strain>
    </source>
</reference>
<comment type="caution">
    <text evidence="3">The sequence shown here is derived from an EMBL/GenBank/DDBJ whole genome shotgun (WGS) entry which is preliminary data.</text>
</comment>
<dbReference type="PROSITE" id="PS50048">
    <property type="entry name" value="ZN2_CY6_FUNGAL_2"/>
    <property type="match status" value="1"/>
</dbReference>
<organism evidence="3 4">
    <name type="scientific">Armillaria borealis</name>
    <dbReference type="NCBI Taxonomy" id="47425"/>
    <lineage>
        <taxon>Eukaryota</taxon>
        <taxon>Fungi</taxon>
        <taxon>Dikarya</taxon>
        <taxon>Basidiomycota</taxon>
        <taxon>Agaricomycotina</taxon>
        <taxon>Agaricomycetes</taxon>
        <taxon>Agaricomycetidae</taxon>
        <taxon>Agaricales</taxon>
        <taxon>Marasmiineae</taxon>
        <taxon>Physalacriaceae</taxon>
        <taxon>Armillaria</taxon>
    </lineage>
</organism>
<feature type="domain" description="Zn(2)-C6 fungal-type" evidence="2">
    <location>
        <begin position="81"/>
        <end position="120"/>
    </location>
</feature>
<dbReference type="SUPFAM" id="SSF57701">
    <property type="entry name" value="Zn2/Cys6 DNA-binding domain"/>
    <property type="match status" value="1"/>
</dbReference>
<dbReference type="GO" id="GO:0000981">
    <property type="term" value="F:DNA-binding transcription factor activity, RNA polymerase II-specific"/>
    <property type="evidence" value="ECO:0007669"/>
    <property type="project" value="InterPro"/>
</dbReference>
<evidence type="ECO:0000256" key="1">
    <source>
        <dbReference type="SAM" id="MobiDB-lite"/>
    </source>
</evidence>
<evidence type="ECO:0000259" key="2">
    <source>
        <dbReference type="PROSITE" id="PS50048"/>
    </source>
</evidence>
<dbReference type="AlphaFoldDB" id="A0AA39K326"/>
<accession>A0AA39K326</accession>
<protein>
    <recommendedName>
        <fullName evidence="2">Zn(2)-C6 fungal-type domain-containing protein</fullName>
    </recommendedName>
</protein>
<keyword evidence="4" id="KW-1185">Reference proteome</keyword>